<keyword evidence="5 7" id="KW-0472">Membrane</keyword>
<reference evidence="8 9" key="1">
    <citation type="submission" date="2016-02" db="EMBL/GenBank/DDBJ databases">
        <authorList>
            <person name="Wen L."/>
            <person name="He K."/>
            <person name="Yang H."/>
        </authorList>
    </citation>
    <scope>NUCLEOTIDE SEQUENCE [LARGE SCALE GENOMIC DNA]</scope>
    <source>
        <strain evidence="8 9">CV58</strain>
    </source>
</reference>
<evidence type="ECO:0000256" key="1">
    <source>
        <dbReference type="ARBA" id="ARBA00004533"/>
    </source>
</evidence>
<organism evidence="8 9">
    <name type="scientific">Ventosimonas gracilis</name>
    <dbReference type="NCBI Taxonomy" id="1680762"/>
    <lineage>
        <taxon>Bacteria</taxon>
        <taxon>Pseudomonadati</taxon>
        <taxon>Pseudomonadota</taxon>
        <taxon>Gammaproteobacteria</taxon>
        <taxon>Pseudomonadales</taxon>
        <taxon>Ventosimonadaceae</taxon>
        <taxon>Ventosimonas</taxon>
    </lineage>
</organism>
<comment type="caution">
    <text evidence="8">The sequence shown here is derived from an EMBL/GenBank/DDBJ whole genome shotgun (WGS) entry which is preliminary data.</text>
</comment>
<name>A0A139SP78_9GAMM</name>
<dbReference type="OrthoDB" id="9808633at2"/>
<proteinExistence type="predicted"/>
<dbReference type="RefSeq" id="WP_068391807.1">
    <property type="nucleotide sequence ID" value="NZ_LSZO01000184.1"/>
</dbReference>
<evidence type="ECO:0000256" key="4">
    <source>
        <dbReference type="ARBA" id="ARBA00022679"/>
    </source>
</evidence>
<dbReference type="InterPro" id="IPR004960">
    <property type="entry name" value="LipA_acyltrans"/>
</dbReference>
<keyword evidence="4 8" id="KW-0808">Transferase</keyword>
<dbReference type="Pfam" id="PF03279">
    <property type="entry name" value="Lip_A_acyltrans"/>
    <property type="match status" value="1"/>
</dbReference>
<dbReference type="AlphaFoldDB" id="A0A139SP78"/>
<dbReference type="InterPro" id="IPR014548">
    <property type="entry name" value="Ac_Trasf"/>
</dbReference>
<comment type="subcellular location">
    <subcellularLocation>
        <location evidence="1">Cell inner membrane</location>
    </subcellularLocation>
</comment>
<evidence type="ECO:0000256" key="5">
    <source>
        <dbReference type="ARBA" id="ARBA00023136"/>
    </source>
</evidence>
<dbReference type="Proteomes" id="UP000072660">
    <property type="component" value="Unassembled WGS sequence"/>
</dbReference>
<sequence>MSRHWARQSERGSLLLMRLGFAAVNLLGRPLMVPVVWLVVGYFYLSRRRARLAIASYQQKLLAFSQGKVKLPRFAAVYRQYLAFTDSLLDKLDVWRGKISRADLTLIDPHGVHPQLGQGRGQIFVTAHLGNAEITRALVGQIPNVQINILMHSKGAQRFNQVLAAAGARAHLIEVSELNAALMLDLAQRLERGQWLAIAGDRIPIHGERTTTVQFLGSEALLPQGPWLLAALLRCPLNLLLCLPNADKGFSVILERLADGQAVPRGERARQIAAQAQHYADRLAYYCQQSPLQWFNFYPFWLDKNEDNNGASTRKNQR</sequence>
<evidence type="ECO:0000256" key="3">
    <source>
        <dbReference type="ARBA" id="ARBA00022519"/>
    </source>
</evidence>
<dbReference type="PIRSF" id="PIRSF028561">
    <property type="entry name" value="Ac_Trasf"/>
    <property type="match status" value="1"/>
</dbReference>
<evidence type="ECO:0000256" key="7">
    <source>
        <dbReference type="SAM" id="Phobius"/>
    </source>
</evidence>
<keyword evidence="6" id="KW-0012">Acyltransferase</keyword>
<evidence type="ECO:0000256" key="2">
    <source>
        <dbReference type="ARBA" id="ARBA00022475"/>
    </source>
</evidence>
<keyword evidence="9" id="KW-1185">Reference proteome</keyword>
<dbReference type="GO" id="GO:0005886">
    <property type="term" value="C:plasma membrane"/>
    <property type="evidence" value="ECO:0007669"/>
    <property type="project" value="UniProtKB-SubCell"/>
</dbReference>
<accession>A0A139SP78</accession>
<dbReference type="PANTHER" id="PTHR30606">
    <property type="entry name" value="LIPID A BIOSYNTHESIS LAUROYL ACYLTRANSFERASE"/>
    <property type="match status" value="1"/>
</dbReference>
<keyword evidence="2" id="KW-1003">Cell membrane</keyword>
<keyword evidence="7" id="KW-1133">Transmembrane helix</keyword>
<dbReference type="EMBL" id="LSZO01000184">
    <property type="protein sequence ID" value="KXU36290.1"/>
    <property type="molecule type" value="Genomic_DNA"/>
</dbReference>
<feature type="transmembrane region" description="Helical" evidence="7">
    <location>
        <begin position="20"/>
        <end position="45"/>
    </location>
</feature>
<keyword evidence="3" id="KW-0997">Cell inner membrane</keyword>
<dbReference type="GO" id="GO:0016746">
    <property type="term" value="F:acyltransferase activity"/>
    <property type="evidence" value="ECO:0007669"/>
    <property type="project" value="UniProtKB-KW"/>
</dbReference>
<dbReference type="GO" id="GO:0009247">
    <property type="term" value="P:glycolipid biosynthetic process"/>
    <property type="evidence" value="ECO:0007669"/>
    <property type="project" value="UniProtKB-ARBA"/>
</dbReference>
<evidence type="ECO:0000313" key="9">
    <source>
        <dbReference type="Proteomes" id="UP000072660"/>
    </source>
</evidence>
<dbReference type="PANTHER" id="PTHR30606:SF9">
    <property type="entry name" value="LIPID A BIOSYNTHESIS LAUROYLTRANSFERASE"/>
    <property type="match status" value="1"/>
</dbReference>
<protein>
    <submittedName>
        <fullName evidence="8">Glycosyl transferase</fullName>
    </submittedName>
</protein>
<evidence type="ECO:0000313" key="8">
    <source>
        <dbReference type="EMBL" id="KXU36290.1"/>
    </source>
</evidence>
<gene>
    <name evidence="8" type="ORF">AXE65_05225</name>
</gene>
<evidence type="ECO:0000256" key="6">
    <source>
        <dbReference type="ARBA" id="ARBA00023315"/>
    </source>
</evidence>
<keyword evidence="7" id="KW-0812">Transmembrane</keyword>